<evidence type="ECO:0000256" key="3">
    <source>
        <dbReference type="ARBA" id="ARBA00022729"/>
    </source>
</evidence>
<dbReference type="PROSITE" id="PS50900">
    <property type="entry name" value="PLAC"/>
    <property type="match status" value="1"/>
</dbReference>
<evidence type="ECO:0000259" key="7">
    <source>
        <dbReference type="PROSITE" id="PS50900"/>
    </source>
</evidence>
<dbReference type="InterPro" id="IPR010294">
    <property type="entry name" value="ADAMTS_spacer1"/>
</dbReference>
<accession>A0A9D4Q257</accession>
<keyword evidence="5" id="KW-1015">Disulfide bond</keyword>
<dbReference type="PANTHER" id="PTHR13723:SF281">
    <property type="entry name" value="PAPILIN"/>
    <property type="match status" value="1"/>
</dbReference>
<dbReference type="GO" id="GO:0006508">
    <property type="term" value="P:proteolysis"/>
    <property type="evidence" value="ECO:0007669"/>
    <property type="project" value="TreeGrafter"/>
</dbReference>
<dbReference type="GO" id="GO:0005576">
    <property type="term" value="C:extracellular region"/>
    <property type="evidence" value="ECO:0007669"/>
    <property type="project" value="UniProtKB-SubCell"/>
</dbReference>
<dbReference type="SMART" id="SM00209">
    <property type="entry name" value="TSP1"/>
    <property type="match status" value="5"/>
</dbReference>
<comment type="subcellular location">
    <subcellularLocation>
        <location evidence="1">Secreted</location>
    </subcellularLocation>
</comment>
<dbReference type="AlphaFoldDB" id="A0A9D4Q257"/>
<dbReference type="InterPro" id="IPR010909">
    <property type="entry name" value="PLAC"/>
</dbReference>
<dbReference type="InterPro" id="IPR045371">
    <property type="entry name" value="ADAMTS_CR_3"/>
</dbReference>
<dbReference type="InterPro" id="IPR036383">
    <property type="entry name" value="TSP1_rpt_sf"/>
</dbReference>
<evidence type="ECO:0000256" key="6">
    <source>
        <dbReference type="SAM" id="MobiDB-lite"/>
    </source>
</evidence>
<feature type="domain" description="PLAC" evidence="7">
    <location>
        <begin position="556"/>
        <end position="593"/>
    </location>
</feature>
<keyword evidence="9" id="KW-1185">Reference proteome</keyword>
<evidence type="ECO:0000256" key="4">
    <source>
        <dbReference type="ARBA" id="ARBA00022737"/>
    </source>
</evidence>
<dbReference type="FunFam" id="2.20.100.10:FF:000005">
    <property type="entry name" value="ADAM metallopeptidase with thrombospondin type 1 motif 9"/>
    <property type="match status" value="2"/>
</dbReference>
<feature type="region of interest" description="Disordered" evidence="6">
    <location>
        <begin position="249"/>
        <end position="283"/>
    </location>
</feature>
<name>A0A9D4Q257_RHISA</name>
<dbReference type="Pfam" id="PF19236">
    <property type="entry name" value="ADAMTS_CR_3"/>
    <property type="match status" value="1"/>
</dbReference>
<keyword evidence="2" id="KW-0964">Secreted</keyword>
<dbReference type="GO" id="GO:0031012">
    <property type="term" value="C:extracellular matrix"/>
    <property type="evidence" value="ECO:0007669"/>
    <property type="project" value="TreeGrafter"/>
</dbReference>
<evidence type="ECO:0000313" key="8">
    <source>
        <dbReference type="EMBL" id="KAH7963077.1"/>
    </source>
</evidence>
<dbReference type="SUPFAM" id="SSF82895">
    <property type="entry name" value="TSP-1 type 1 repeat"/>
    <property type="match status" value="4"/>
</dbReference>
<evidence type="ECO:0000256" key="5">
    <source>
        <dbReference type="ARBA" id="ARBA00023157"/>
    </source>
</evidence>
<dbReference type="Pfam" id="PF08686">
    <property type="entry name" value="PLAC"/>
    <property type="match status" value="1"/>
</dbReference>
<dbReference type="VEuPathDB" id="VectorBase:RSAN_038679"/>
<dbReference type="Pfam" id="PF19030">
    <property type="entry name" value="TSP1_ADAMTS"/>
    <property type="match status" value="4"/>
</dbReference>
<feature type="region of interest" description="Disordered" evidence="6">
    <location>
        <begin position="711"/>
        <end position="736"/>
    </location>
</feature>
<feature type="region of interest" description="Disordered" evidence="6">
    <location>
        <begin position="648"/>
        <end position="692"/>
    </location>
</feature>
<evidence type="ECO:0000256" key="1">
    <source>
        <dbReference type="ARBA" id="ARBA00004613"/>
    </source>
</evidence>
<keyword evidence="4" id="KW-0677">Repeat</keyword>
<protein>
    <recommendedName>
        <fullName evidence="7">PLAC domain-containing protein</fullName>
    </recommendedName>
</protein>
<feature type="compositionally biased region" description="Pro residues" evidence="6">
    <location>
        <begin position="250"/>
        <end position="260"/>
    </location>
</feature>
<dbReference type="GO" id="GO:0030198">
    <property type="term" value="P:extracellular matrix organization"/>
    <property type="evidence" value="ECO:0007669"/>
    <property type="project" value="InterPro"/>
</dbReference>
<dbReference type="PROSITE" id="PS50092">
    <property type="entry name" value="TSP1"/>
    <property type="match status" value="4"/>
</dbReference>
<dbReference type="Gene3D" id="2.20.100.10">
    <property type="entry name" value="Thrombospondin type-1 (TSP1) repeat"/>
    <property type="match status" value="5"/>
</dbReference>
<organism evidence="8 9">
    <name type="scientific">Rhipicephalus sanguineus</name>
    <name type="common">Brown dog tick</name>
    <name type="synonym">Ixodes sanguineus</name>
    <dbReference type="NCBI Taxonomy" id="34632"/>
    <lineage>
        <taxon>Eukaryota</taxon>
        <taxon>Metazoa</taxon>
        <taxon>Ecdysozoa</taxon>
        <taxon>Arthropoda</taxon>
        <taxon>Chelicerata</taxon>
        <taxon>Arachnida</taxon>
        <taxon>Acari</taxon>
        <taxon>Parasitiformes</taxon>
        <taxon>Ixodida</taxon>
        <taxon>Ixodoidea</taxon>
        <taxon>Ixodidae</taxon>
        <taxon>Rhipicephalinae</taxon>
        <taxon>Rhipicephalus</taxon>
        <taxon>Rhipicephalus</taxon>
    </lineage>
</organism>
<dbReference type="PANTHER" id="PTHR13723">
    <property type="entry name" value="ADAMTS A DISINTEGRIN AND METALLOPROTEASE WITH THROMBOSPONDIN MOTIFS PROTEASE"/>
    <property type="match status" value="1"/>
</dbReference>
<reference evidence="8" key="1">
    <citation type="journal article" date="2020" name="Cell">
        <title>Large-Scale Comparative Analyses of Tick Genomes Elucidate Their Genetic Diversity and Vector Capacities.</title>
        <authorList>
            <consortium name="Tick Genome and Microbiome Consortium (TIGMIC)"/>
            <person name="Jia N."/>
            <person name="Wang J."/>
            <person name="Shi W."/>
            <person name="Du L."/>
            <person name="Sun Y."/>
            <person name="Zhan W."/>
            <person name="Jiang J.F."/>
            <person name="Wang Q."/>
            <person name="Zhang B."/>
            <person name="Ji P."/>
            <person name="Bell-Sakyi L."/>
            <person name="Cui X.M."/>
            <person name="Yuan T.T."/>
            <person name="Jiang B.G."/>
            <person name="Yang W.F."/>
            <person name="Lam T.T."/>
            <person name="Chang Q.C."/>
            <person name="Ding S.J."/>
            <person name="Wang X.J."/>
            <person name="Zhu J.G."/>
            <person name="Ruan X.D."/>
            <person name="Zhao L."/>
            <person name="Wei J.T."/>
            <person name="Ye R.Z."/>
            <person name="Que T.C."/>
            <person name="Du C.H."/>
            <person name="Zhou Y.H."/>
            <person name="Cheng J.X."/>
            <person name="Dai P.F."/>
            <person name="Guo W.B."/>
            <person name="Han X.H."/>
            <person name="Huang E.J."/>
            <person name="Li L.F."/>
            <person name="Wei W."/>
            <person name="Gao Y.C."/>
            <person name="Liu J.Z."/>
            <person name="Shao H.Z."/>
            <person name="Wang X."/>
            <person name="Wang C.C."/>
            <person name="Yang T.C."/>
            <person name="Huo Q.B."/>
            <person name="Li W."/>
            <person name="Chen H.Y."/>
            <person name="Chen S.E."/>
            <person name="Zhou L.G."/>
            <person name="Ni X.B."/>
            <person name="Tian J.H."/>
            <person name="Sheng Y."/>
            <person name="Liu T."/>
            <person name="Pan Y.S."/>
            <person name="Xia L.Y."/>
            <person name="Li J."/>
            <person name="Zhao F."/>
            <person name="Cao W.C."/>
        </authorList>
    </citation>
    <scope>NUCLEOTIDE SEQUENCE</scope>
    <source>
        <strain evidence="8">Rsan-2018</strain>
    </source>
</reference>
<keyword evidence="3" id="KW-0732">Signal</keyword>
<dbReference type="InterPro" id="IPR000884">
    <property type="entry name" value="TSP1_rpt"/>
</dbReference>
<evidence type="ECO:0000313" key="9">
    <source>
        <dbReference type="Proteomes" id="UP000821837"/>
    </source>
</evidence>
<evidence type="ECO:0000256" key="2">
    <source>
        <dbReference type="ARBA" id="ARBA00022525"/>
    </source>
</evidence>
<proteinExistence type="predicted"/>
<reference evidence="8" key="2">
    <citation type="submission" date="2021-09" db="EMBL/GenBank/DDBJ databases">
        <authorList>
            <person name="Jia N."/>
            <person name="Wang J."/>
            <person name="Shi W."/>
            <person name="Du L."/>
            <person name="Sun Y."/>
            <person name="Zhan W."/>
            <person name="Jiang J."/>
            <person name="Wang Q."/>
            <person name="Zhang B."/>
            <person name="Ji P."/>
            <person name="Sakyi L.B."/>
            <person name="Cui X."/>
            <person name="Yuan T."/>
            <person name="Jiang B."/>
            <person name="Yang W."/>
            <person name="Lam T.T.-Y."/>
            <person name="Chang Q."/>
            <person name="Ding S."/>
            <person name="Wang X."/>
            <person name="Zhu J."/>
            <person name="Ruan X."/>
            <person name="Zhao L."/>
            <person name="Wei J."/>
            <person name="Que T."/>
            <person name="Du C."/>
            <person name="Cheng J."/>
            <person name="Dai P."/>
            <person name="Han X."/>
            <person name="Huang E."/>
            <person name="Gao Y."/>
            <person name="Liu J."/>
            <person name="Shao H."/>
            <person name="Ye R."/>
            <person name="Li L."/>
            <person name="Wei W."/>
            <person name="Wang X."/>
            <person name="Wang C."/>
            <person name="Huo Q."/>
            <person name="Li W."/>
            <person name="Guo W."/>
            <person name="Chen H."/>
            <person name="Chen S."/>
            <person name="Zhou L."/>
            <person name="Zhou L."/>
            <person name="Ni X."/>
            <person name="Tian J."/>
            <person name="Zhou Y."/>
            <person name="Sheng Y."/>
            <person name="Liu T."/>
            <person name="Pan Y."/>
            <person name="Xia L."/>
            <person name="Li J."/>
            <person name="Zhao F."/>
            <person name="Cao W."/>
        </authorList>
    </citation>
    <scope>NUCLEOTIDE SEQUENCE</scope>
    <source>
        <strain evidence="8">Rsan-2018</strain>
        <tissue evidence="8">Larvae</tissue>
    </source>
</reference>
<dbReference type="InterPro" id="IPR013273">
    <property type="entry name" value="ADAMTS/ADAMTS-like"/>
</dbReference>
<feature type="compositionally biased region" description="Low complexity" evidence="6">
    <location>
        <begin position="261"/>
        <end position="273"/>
    </location>
</feature>
<dbReference type="EMBL" id="JABSTV010001249">
    <property type="protein sequence ID" value="KAH7963077.1"/>
    <property type="molecule type" value="Genomic_DNA"/>
</dbReference>
<feature type="region of interest" description="Disordered" evidence="6">
    <location>
        <begin position="593"/>
        <end position="631"/>
    </location>
</feature>
<feature type="compositionally biased region" description="Polar residues" evidence="6">
    <location>
        <begin position="673"/>
        <end position="682"/>
    </location>
</feature>
<dbReference type="Proteomes" id="UP000821837">
    <property type="component" value="Chromosome 3"/>
</dbReference>
<sequence>MGHHVSKTLAKLVRDGTPCSSGLDDRVCIAGSCLPVGCDGVVSSRRIADLCGVCGGDNSTCRTFSGLLTLRNLSKDYEVITVIPRGAASLVATAEGNRLAVKDVETGRFILNGNASVWEPAGVYMGAGARFHYQNRAGSQTLEARGPLARPVHLMLVFRSPNLGVKFQYSVSSRVVNKGAPPSAPADEPSLGGQFLRSRAVLETGPFRWQMDFTCSKSCGTGLKQAVVSCVISATGAPVPEEYCSRLPRPRIPPSPPQPLPCNTQPCPADRGSSGAGGDMDGSPRWQVTSDWSACSVTCGDGLQRRTVVCVGLRGGALRDSACRQSGEKPPTVKPCKSRPCAVWQAGPWGKCSSECGKGMRKREVSCGPGLKESACKASEKPVAEQVCEMPPCSSTWFFSAWSECSVKCVPGVQKRRVFCVPGQNECDMHDKPSSQQPCLELCTGTWFVGTWSKRQVLCVGQQGGRWTTVLPDGHCGYTERPLASEPCDTPCAPEWHTSTWSACSTSCGGRGSQTRQSLCLDVNGKVSSIEACLESSRPSARRPCGLSACPAETAEERGCRDTRNRCALVVQARLCSYPYFRQGCCASVSPRRFQPRRPDRREQSLSPGSNPRPGTFFTRPATGSRSSGPKTARVFVFLESRSRCGRSRGAAAATARESEVSPPLDLPKPKQPTRTHASLYSTPRRNERPRAALLRPARVRREPSLLFSASIPRRDAAGSSSGEPRRRGVAPGALPPASLELRPVVVVVTESSALTPRCPDETLYCHLHACRASTPPAGFACAR</sequence>
<dbReference type="InterPro" id="IPR050439">
    <property type="entry name" value="ADAMTS_ADAMTS-like"/>
</dbReference>
<gene>
    <name evidence="8" type="ORF">HPB52_019506</name>
</gene>
<dbReference type="GO" id="GO:0004222">
    <property type="term" value="F:metalloendopeptidase activity"/>
    <property type="evidence" value="ECO:0007669"/>
    <property type="project" value="TreeGrafter"/>
</dbReference>
<comment type="caution">
    <text evidence="8">The sequence shown here is derived from an EMBL/GenBank/DDBJ whole genome shotgun (WGS) entry which is preliminary data.</text>
</comment>
<dbReference type="Pfam" id="PF05986">
    <property type="entry name" value="ADAMTS_spacer1"/>
    <property type="match status" value="1"/>
</dbReference>
<dbReference type="Gene3D" id="2.60.120.830">
    <property type="match status" value="1"/>
</dbReference>
<dbReference type="PRINTS" id="PR01857">
    <property type="entry name" value="ADAMTSFAMILY"/>
</dbReference>